<organism evidence="1 2">
    <name type="scientific">Frigoriglobus tundricola</name>
    <dbReference type="NCBI Taxonomy" id="2774151"/>
    <lineage>
        <taxon>Bacteria</taxon>
        <taxon>Pseudomonadati</taxon>
        <taxon>Planctomycetota</taxon>
        <taxon>Planctomycetia</taxon>
        <taxon>Gemmatales</taxon>
        <taxon>Gemmataceae</taxon>
        <taxon>Frigoriglobus</taxon>
    </lineage>
</organism>
<evidence type="ECO:0000313" key="2">
    <source>
        <dbReference type="Proteomes" id="UP000503447"/>
    </source>
</evidence>
<protein>
    <submittedName>
        <fullName evidence="1">Uncharacterized protein</fullName>
    </submittedName>
</protein>
<gene>
    <name evidence="1" type="ORF">FTUN_4476</name>
</gene>
<accession>A0A6M5YU20</accession>
<dbReference type="EMBL" id="CP053452">
    <property type="protein sequence ID" value="QJW96916.1"/>
    <property type="molecule type" value="Genomic_DNA"/>
</dbReference>
<sequence length="42" mass="4885">MECGRAVYGNRDRNPIGSGRRIRIVCGTYKENEPILKLRKYT</sequence>
<keyword evidence="2" id="KW-1185">Reference proteome</keyword>
<reference evidence="2" key="1">
    <citation type="submission" date="2020-05" db="EMBL/GenBank/DDBJ databases">
        <title>Frigoriglobus tundricola gen. nov., sp. nov., a psychrotolerant cellulolytic planctomycete of the family Gemmataceae with two divergent copies of 16S rRNA gene.</title>
        <authorList>
            <person name="Kulichevskaya I.S."/>
            <person name="Ivanova A.A."/>
            <person name="Naumoff D.G."/>
            <person name="Beletsky A.V."/>
            <person name="Rijpstra W.I.C."/>
            <person name="Sinninghe Damste J.S."/>
            <person name="Mardanov A.V."/>
            <person name="Ravin N.V."/>
            <person name="Dedysh S.N."/>
        </authorList>
    </citation>
    <scope>NUCLEOTIDE SEQUENCE [LARGE SCALE GENOMIC DNA]</scope>
    <source>
        <strain evidence="2">PL17</strain>
    </source>
</reference>
<evidence type="ECO:0000313" key="1">
    <source>
        <dbReference type="EMBL" id="QJW96916.1"/>
    </source>
</evidence>
<proteinExistence type="predicted"/>
<dbReference type="AlphaFoldDB" id="A0A6M5YU20"/>
<dbReference type="KEGG" id="ftj:FTUN_4476"/>
<name>A0A6M5YU20_9BACT</name>
<dbReference type="Proteomes" id="UP000503447">
    <property type="component" value="Chromosome"/>
</dbReference>